<keyword evidence="3" id="KW-1185">Reference proteome</keyword>
<proteinExistence type="predicted"/>
<dbReference type="EMBL" id="JAENHN010000007">
    <property type="protein sequence ID" value="MBK1809501.1"/>
    <property type="molecule type" value="Genomic_DNA"/>
</dbReference>
<keyword evidence="1" id="KW-1133">Transmembrane helix</keyword>
<keyword evidence="1" id="KW-0472">Membrane</keyword>
<protein>
    <submittedName>
        <fullName evidence="2">Uncharacterized protein</fullName>
    </submittedName>
</protein>
<comment type="caution">
    <text evidence="2">The sequence shown here is derived from an EMBL/GenBank/DDBJ whole genome shotgun (WGS) entry which is preliminary data.</text>
</comment>
<name>A0ABS1EJG1_9CLOT</name>
<dbReference type="RefSeq" id="WP_200266050.1">
    <property type="nucleotide sequence ID" value="NZ_JAENHN010000007.1"/>
</dbReference>
<organism evidence="2 3">
    <name type="scientific">Clostridium yunnanense</name>
    <dbReference type="NCBI Taxonomy" id="2800325"/>
    <lineage>
        <taxon>Bacteria</taxon>
        <taxon>Bacillati</taxon>
        <taxon>Bacillota</taxon>
        <taxon>Clostridia</taxon>
        <taxon>Eubacteriales</taxon>
        <taxon>Clostridiaceae</taxon>
        <taxon>Clostridium</taxon>
    </lineage>
</organism>
<gene>
    <name evidence="2" type="ORF">JHL18_02430</name>
</gene>
<reference evidence="3" key="1">
    <citation type="submission" date="2021-01" db="EMBL/GenBank/DDBJ databases">
        <title>Genome public.</title>
        <authorList>
            <person name="Liu C."/>
            <person name="Sun Q."/>
        </authorList>
    </citation>
    <scope>NUCLEOTIDE SEQUENCE [LARGE SCALE GENOMIC DNA]</scope>
    <source>
        <strain evidence="3">YIM B02505</strain>
    </source>
</reference>
<accession>A0ABS1EJG1</accession>
<evidence type="ECO:0000313" key="2">
    <source>
        <dbReference type="EMBL" id="MBK1809501.1"/>
    </source>
</evidence>
<dbReference type="Proteomes" id="UP000596739">
    <property type="component" value="Unassembled WGS sequence"/>
</dbReference>
<feature type="transmembrane region" description="Helical" evidence="1">
    <location>
        <begin position="56"/>
        <end position="80"/>
    </location>
</feature>
<sequence length="83" mass="9632">MGKDGYTFKILNNKAKNEEDEIIDVISMQVFADNNELLYTYSTAQILGTLRKISKVLYLFLINSLKKIQTMFFVIVWLIGHVK</sequence>
<evidence type="ECO:0000256" key="1">
    <source>
        <dbReference type="SAM" id="Phobius"/>
    </source>
</evidence>
<evidence type="ECO:0000313" key="3">
    <source>
        <dbReference type="Proteomes" id="UP000596739"/>
    </source>
</evidence>
<keyword evidence="1" id="KW-0812">Transmembrane</keyword>